<proteinExistence type="inferred from homology"/>
<dbReference type="Pfam" id="PF00135">
    <property type="entry name" value="COesterase"/>
    <property type="match status" value="1"/>
</dbReference>
<keyword evidence="2" id="KW-0719">Serine esterase</keyword>
<gene>
    <name evidence="5" type="ORF">SVUK_LOCUS20967</name>
</gene>
<feature type="non-terminal residue" evidence="5">
    <location>
        <position position="1"/>
    </location>
</feature>
<evidence type="ECO:0000313" key="5">
    <source>
        <dbReference type="EMBL" id="VDM85969.1"/>
    </source>
</evidence>
<evidence type="ECO:0000313" key="6">
    <source>
        <dbReference type="Proteomes" id="UP000270094"/>
    </source>
</evidence>
<dbReference type="GO" id="GO:0006581">
    <property type="term" value="P:acetylcholine catabolic process"/>
    <property type="evidence" value="ECO:0007669"/>
    <property type="project" value="TreeGrafter"/>
</dbReference>
<keyword evidence="6" id="KW-1185">Reference proteome</keyword>
<organism evidence="5 6">
    <name type="scientific">Strongylus vulgaris</name>
    <name type="common">Blood worm</name>
    <dbReference type="NCBI Taxonomy" id="40348"/>
    <lineage>
        <taxon>Eukaryota</taxon>
        <taxon>Metazoa</taxon>
        <taxon>Ecdysozoa</taxon>
        <taxon>Nematoda</taxon>
        <taxon>Chromadorea</taxon>
        <taxon>Rhabditida</taxon>
        <taxon>Rhabditina</taxon>
        <taxon>Rhabditomorpha</taxon>
        <taxon>Strongyloidea</taxon>
        <taxon>Strongylidae</taxon>
        <taxon>Strongylus</taxon>
    </lineage>
</organism>
<dbReference type="AlphaFoldDB" id="A0A3P7K174"/>
<feature type="domain" description="Carboxylesterase type B" evidence="4">
    <location>
        <begin position="1"/>
        <end position="107"/>
    </location>
</feature>
<sequence length="131" mass="15273">FQRAIIQSGAATAPWAIEPRDVALQRTVIIYNAMKCGNMSLQDPDYDKILYCLQRADADLLRENEWAPVREFADFPWVPVVDGDFLVESAQTSLRQERQDQNREIKGFSHEIIFELKLNYMHNNSLQFYFA</sequence>
<name>A0A3P7K174_STRVU</name>
<protein>
    <recommendedName>
        <fullName evidence="4">Carboxylesterase type B domain-containing protein</fullName>
    </recommendedName>
</protein>
<dbReference type="Proteomes" id="UP000270094">
    <property type="component" value="Unassembled WGS sequence"/>
</dbReference>
<dbReference type="GO" id="GO:0003990">
    <property type="term" value="F:acetylcholinesterase activity"/>
    <property type="evidence" value="ECO:0007669"/>
    <property type="project" value="TreeGrafter"/>
</dbReference>
<dbReference type="GO" id="GO:0005615">
    <property type="term" value="C:extracellular space"/>
    <property type="evidence" value="ECO:0007669"/>
    <property type="project" value="TreeGrafter"/>
</dbReference>
<dbReference type="GO" id="GO:0019695">
    <property type="term" value="P:choline metabolic process"/>
    <property type="evidence" value="ECO:0007669"/>
    <property type="project" value="TreeGrafter"/>
</dbReference>
<comment type="similarity">
    <text evidence="1">Belongs to the type-B carboxylesterase/lipase family.</text>
</comment>
<dbReference type="PANTHER" id="PTHR43918:SF12">
    <property type="entry name" value="ACETYLCHOLINESTERASE 1"/>
    <property type="match status" value="1"/>
</dbReference>
<dbReference type="InterPro" id="IPR029058">
    <property type="entry name" value="AB_hydrolase_fold"/>
</dbReference>
<dbReference type="InterPro" id="IPR002018">
    <property type="entry name" value="CarbesteraseB"/>
</dbReference>
<evidence type="ECO:0000256" key="2">
    <source>
        <dbReference type="ARBA" id="ARBA00022487"/>
    </source>
</evidence>
<keyword evidence="3" id="KW-0378">Hydrolase</keyword>
<dbReference type="PANTHER" id="PTHR43918">
    <property type="entry name" value="ACETYLCHOLINESTERASE"/>
    <property type="match status" value="1"/>
</dbReference>
<reference evidence="5 6" key="1">
    <citation type="submission" date="2018-11" db="EMBL/GenBank/DDBJ databases">
        <authorList>
            <consortium name="Pathogen Informatics"/>
        </authorList>
    </citation>
    <scope>NUCLEOTIDE SEQUENCE [LARGE SCALE GENOMIC DNA]</scope>
</reference>
<dbReference type="InterPro" id="IPR050654">
    <property type="entry name" value="AChE-related_enzymes"/>
</dbReference>
<dbReference type="SUPFAM" id="SSF53474">
    <property type="entry name" value="alpha/beta-Hydrolases"/>
    <property type="match status" value="1"/>
</dbReference>
<dbReference type="Gene3D" id="3.40.50.1820">
    <property type="entry name" value="alpha/beta hydrolase"/>
    <property type="match status" value="1"/>
</dbReference>
<dbReference type="EMBL" id="UYYB01148034">
    <property type="protein sequence ID" value="VDM85969.1"/>
    <property type="molecule type" value="Genomic_DNA"/>
</dbReference>
<evidence type="ECO:0000259" key="4">
    <source>
        <dbReference type="Pfam" id="PF00135"/>
    </source>
</evidence>
<dbReference type="OrthoDB" id="19653at2759"/>
<evidence type="ECO:0000256" key="1">
    <source>
        <dbReference type="ARBA" id="ARBA00005964"/>
    </source>
</evidence>
<accession>A0A3P7K174</accession>
<evidence type="ECO:0000256" key="3">
    <source>
        <dbReference type="ARBA" id="ARBA00022801"/>
    </source>
</evidence>
<dbReference type="GO" id="GO:0005886">
    <property type="term" value="C:plasma membrane"/>
    <property type="evidence" value="ECO:0007669"/>
    <property type="project" value="TreeGrafter"/>
</dbReference>